<accession>A0A160INW6</accession>
<dbReference type="GO" id="GO:0042601">
    <property type="term" value="C:endospore-forming forespore"/>
    <property type="evidence" value="ECO:0007669"/>
    <property type="project" value="TreeGrafter"/>
</dbReference>
<gene>
    <name evidence="1" type="ORF">ABE65_015045</name>
</gene>
<dbReference type="EMBL" id="CP015378">
    <property type="protein sequence ID" value="ANC78041.1"/>
    <property type="molecule type" value="Genomic_DNA"/>
</dbReference>
<dbReference type="PANTHER" id="PTHR39179">
    <property type="entry name" value="SPORE COAT PROTEIN I"/>
    <property type="match status" value="1"/>
</dbReference>
<dbReference type="InterPro" id="IPR047175">
    <property type="entry name" value="CotS-like"/>
</dbReference>
<protein>
    <submittedName>
        <fullName evidence="1">Uncharacterized protein</fullName>
    </submittedName>
</protein>
<sequence>MTTEKETLNYGPVLFHYDLFPEKLEQHGKVKKVITKRGTFALKEAEMTEDERSWFTHVIQRLSEIGFHQVVPLYPTKFGDYTVQLGSRTYYLMPWFASDERNERAKDEVLIDHLGKIHALTLKEQDFSNEVVEHSYQYLMNRWENRQYEMERFTEEAEQKTYMSPFELTYLSHFHQIMRMTEEAKRRLKEWYETCQREKRYRSVLCHGKVSRNHLIFNPTGEGHLLNFEKAVLDTPIRDIAIYFRRAAHQKEWTPEEGKSLLDLYEKHVPLLNEERGLLISYLSYPEPVFNAVDLYCMKRNEYSQIEMVHRLESRIRAMKKIRDFCDAIMMAPPPAPIEPTDSIPTKIHINDDGDHI</sequence>
<dbReference type="Gene3D" id="3.90.1200.10">
    <property type="match status" value="1"/>
</dbReference>
<keyword evidence="2" id="KW-1185">Reference proteome</keyword>
<dbReference type="Proteomes" id="UP000076623">
    <property type="component" value="Chromosome"/>
</dbReference>
<evidence type="ECO:0000313" key="2">
    <source>
        <dbReference type="Proteomes" id="UP000076623"/>
    </source>
</evidence>
<dbReference type="SUPFAM" id="SSF56112">
    <property type="entry name" value="Protein kinase-like (PK-like)"/>
    <property type="match status" value="1"/>
</dbReference>
<dbReference type="InterPro" id="IPR014253">
    <property type="entry name" value="Spore_coat_YsxE"/>
</dbReference>
<proteinExistence type="predicted"/>
<dbReference type="RefSeq" id="WP_066396556.1">
    <property type="nucleotide sequence ID" value="NZ_CP015378.1"/>
</dbReference>
<evidence type="ECO:0000313" key="1">
    <source>
        <dbReference type="EMBL" id="ANC78041.1"/>
    </source>
</evidence>
<organism evidence="1 2">
    <name type="scientific">Fictibacillus phosphorivorans</name>
    <dbReference type="NCBI Taxonomy" id="1221500"/>
    <lineage>
        <taxon>Bacteria</taxon>
        <taxon>Bacillati</taxon>
        <taxon>Bacillota</taxon>
        <taxon>Bacilli</taxon>
        <taxon>Bacillales</taxon>
        <taxon>Fictibacillaceae</taxon>
        <taxon>Fictibacillus</taxon>
    </lineage>
</organism>
<dbReference type="NCBIfam" id="TIGR02904">
    <property type="entry name" value="spore_ysxE"/>
    <property type="match status" value="1"/>
</dbReference>
<dbReference type="Gene3D" id="3.30.200.20">
    <property type="entry name" value="Phosphorylase Kinase, domain 1"/>
    <property type="match status" value="1"/>
</dbReference>
<dbReference type="STRING" id="1221500.ABE65_015045"/>
<dbReference type="InterPro" id="IPR011009">
    <property type="entry name" value="Kinase-like_dom_sf"/>
</dbReference>
<dbReference type="AlphaFoldDB" id="A0A160INW6"/>
<dbReference type="KEGG" id="fpn:ABE65_015045"/>
<name>A0A160INW6_9BACL</name>
<reference evidence="1 2" key="1">
    <citation type="submission" date="2016-04" db="EMBL/GenBank/DDBJ databases">
        <title>Complete genome sequence of Fictibacillus phosphorivorans G25-29, a strain toxic to nematodes.</title>
        <authorList>
            <person name="Zheng Z."/>
        </authorList>
    </citation>
    <scope>NUCLEOTIDE SEQUENCE [LARGE SCALE GENOMIC DNA]</scope>
    <source>
        <strain evidence="1 2">G25-29</strain>
    </source>
</reference>
<dbReference type="PANTHER" id="PTHR39179:SF3">
    <property type="entry name" value="COTS-RELATED PROTEIN"/>
    <property type="match status" value="1"/>
</dbReference>